<evidence type="ECO:0000256" key="1">
    <source>
        <dbReference type="ARBA" id="ARBA00022491"/>
    </source>
</evidence>
<dbReference type="InterPro" id="IPR009057">
    <property type="entry name" value="Homeodomain-like_sf"/>
</dbReference>
<dbReference type="PRINTS" id="PR00400">
    <property type="entry name" value="TETREPRESSOR"/>
</dbReference>
<dbReference type="RefSeq" id="WP_167164973.1">
    <property type="nucleotide sequence ID" value="NZ_BAAAOO010000002.1"/>
</dbReference>
<evidence type="ECO:0000256" key="5">
    <source>
        <dbReference type="PROSITE-ProRule" id="PRU00335"/>
    </source>
</evidence>
<dbReference type="Gene3D" id="1.10.357.10">
    <property type="entry name" value="Tetracycline Repressor, domain 2"/>
    <property type="match status" value="1"/>
</dbReference>
<gene>
    <name evidence="7" type="ORF">FB473_000758</name>
</gene>
<keyword evidence="2" id="KW-0805">Transcription regulation</keyword>
<dbReference type="PANTHER" id="PTHR30055">
    <property type="entry name" value="HTH-TYPE TRANSCRIPTIONAL REGULATOR RUTR"/>
    <property type="match status" value="1"/>
</dbReference>
<accession>A0ABX0SCJ5</accession>
<protein>
    <submittedName>
        <fullName evidence="7">AcrR family transcriptional regulator</fullName>
    </submittedName>
</protein>
<sequence>MAVNRELIVGAALGILDEFGLADMSMRRIGDALGVQAATIYWHIPNKQALLAGVSDAILADVPVPVTDQPLAAGLDAWARSLRSVLLGHRDAAEVVAATLAVGLGERVPDEGCVAALRRAGWDEVRARQAARAALHFVLGHVTQEQTRRNLVDFGVLKSPIDVLDDEGFTVGLDIVVRGIAGWSPQA</sequence>
<evidence type="ECO:0000313" key="7">
    <source>
        <dbReference type="EMBL" id="NIH56113.1"/>
    </source>
</evidence>
<dbReference type="Gene3D" id="1.10.10.60">
    <property type="entry name" value="Homeodomain-like"/>
    <property type="match status" value="1"/>
</dbReference>
<dbReference type="InterPro" id="IPR001647">
    <property type="entry name" value="HTH_TetR"/>
</dbReference>
<comment type="caution">
    <text evidence="7">The sequence shown here is derived from an EMBL/GenBank/DDBJ whole genome shotgun (WGS) entry which is preliminary data.</text>
</comment>
<keyword evidence="3 5" id="KW-0238">DNA-binding</keyword>
<dbReference type="Pfam" id="PF02909">
    <property type="entry name" value="TetR_C_1"/>
    <property type="match status" value="1"/>
</dbReference>
<dbReference type="Pfam" id="PF00440">
    <property type="entry name" value="TetR_N"/>
    <property type="match status" value="1"/>
</dbReference>
<proteinExistence type="predicted"/>
<dbReference type="InterPro" id="IPR004111">
    <property type="entry name" value="Repressor_TetR_C"/>
</dbReference>
<dbReference type="PROSITE" id="PS50977">
    <property type="entry name" value="HTH_TETR_2"/>
    <property type="match status" value="1"/>
</dbReference>
<name>A0ABX0SCJ5_9ACTN</name>
<dbReference type="SUPFAM" id="SSF46689">
    <property type="entry name" value="Homeodomain-like"/>
    <property type="match status" value="1"/>
</dbReference>
<keyword evidence="1" id="KW-0678">Repressor</keyword>
<dbReference type="PRINTS" id="PR00455">
    <property type="entry name" value="HTHTETR"/>
</dbReference>
<reference evidence="7 8" key="1">
    <citation type="submission" date="2020-02" db="EMBL/GenBank/DDBJ databases">
        <title>Sequencing the genomes of 1000 actinobacteria strains.</title>
        <authorList>
            <person name="Klenk H.-P."/>
        </authorList>
    </citation>
    <scope>NUCLEOTIDE SEQUENCE [LARGE SCALE GENOMIC DNA]</scope>
    <source>
        <strain evidence="7 8">DSM 19609</strain>
    </source>
</reference>
<organism evidence="7 8">
    <name type="scientific">Brooklawnia cerclae</name>
    <dbReference type="NCBI Taxonomy" id="349934"/>
    <lineage>
        <taxon>Bacteria</taxon>
        <taxon>Bacillati</taxon>
        <taxon>Actinomycetota</taxon>
        <taxon>Actinomycetes</taxon>
        <taxon>Propionibacteriales</taxon>
        <taxon>Propionibacteriaceae</taxon>
        <taxon>Brooklawnia</taxon>
    </lineage>
</organism>
<dbReference type="InterPro" id="IPR050109">
    <property type="entry name" value="HTH-type_TetR-like_transc_reg"/>
</dbReference>
<dbReference type="EMBL" id="JAAMOZ010000001">
    <property type="protein sequence ID" value="NIH56113.1"/>
    <property type="molecule type" value="Genomic_DNA"/>
</dbReference>
<keyword evidence="8" id="KW-1185">Reference proteome</keyword>
<keyword evidence="4" id="KW-0804">Transcription</keyword>
<dbReference type="InterPro" id="IPR036271">
    <property type="entry name" value="Tet_transcr_reg_TetR-rel_C_sf"/>
</dbReference>
<dbReference type="InterPro" id="IPR003012">
    <property type="entry name" value="Tet_transcr_reg_TetR"/>
</dbReference>
<evidence type="ECO:0000259" key="6">
    <source>
        <dbReference type="PROSITE" id="PS50977"/>
    </source>
</evidence>
<dbReference type="PANTHER" id="PTHR30055:SF151">
    <property type="entry name" value="TRANSCRIPTIONAL REGULATORY PROTEIN"/>
    <property type="match status" value="1"/>
</dbReference>
<evidence type="ECO:0000256" key="4">
    <source>
        <dbReference type="ARBA" id="ARBA00023163"/>
    </source>
</evidence>
<feature type="domain" description="HTH tetR-type" evidence="6">
    <location>
        <begin position="2"/>
        <end position="62"/>
    </location>
</feature>
<dbReference type="SUPFAM" id="SSF48498">
    <property type="entry name" value="Tetracyclin repressor-like, C-terminal domain"/>
    <property type="match status" value="1"/>
</dbReference>
<evidence type="ECO:0000256" key="3">
    <source>
        <dbReference type="ARBA" id="ARBA00023125"/>
    </source>
</evidence>
<evidence type="ECO:0000256" key="2">
    <source>
        <dbReference type="ARBA" id="ARBA00023015"/>
    </source>
</evidence>
<dbReference type="Proteomes" id="UP000749311">
    <property type="component" value="Unassembled WGS sequence"/>
</dbReference>
<feature type="DNA-binding region" description="H-T-H motif" evidence="5">
    <location>
        <begin position="25"/>
        <end position="44"/>
    </location>
</feature>
<evidence type="ECO:0000313" key="8">
    <source>
        <dbReference type="Proteomes" id="UP000749311"/>
    </source>
</evidence>